<comment type="caution">
    <text evidence="8">The sequence shown here is derived from an EMBL/GenBank/DDBJ whole genome shotgun (WGS) entry which is preliminary data.</text>
</comment>
<evidence type="ECO:0000256" key="1">
    <source>
        <dbReference type="ARBA" id="ARBA00001966"/>
    </source>
</evidence>
<dbReference type="NCBIfam" id="NF045502">
    <property type="entry name" value="variant_rSAM"/>
    <property type="match status" value="1"/>
</dbReference>
<dbReference type="Pfam" id="PF04055">
    <property type="entry name" value="Radical_SAM"/>
    <property type="match status" value="1"/>
</dbReference>
<proteinExistence type="predicted"/>
<dbReference type="AlphaFoldDB" id="A0A366HVU6"/>
<keyword evidence="3" id="KW-0949">S-adenosyl-L-methionine</keyword>
<dbReference type="PROSITE" id="PS51918">
    <property type="entry name" value="RADICAL_SAM"/>
    <property type="match status" value="1"/>
</dbReference>
<reference evidence="8 9" key="1">
    <citation type="submission" date="2018-06" db="EMBL/GenBank/DDBJ databases">
        <title>Genomic Encyclopedia of Type Strains, Phase IV (KMG-IV): sequencing the most valuable type-strain genomes for metagenomic binning, comparative biology and taxonomic classification.</title>
        <authorList>
            <person name="Goeker M."/>
        </authorList>
    </citation>
    <scope>NUCLEOTIDE SEQUENCE [LARGE SCALE GENOMIC DNA]</scope>
    <source>
        <strain evidence="8 9">DSM 25532</strain>
    </source>
</reference>
<keyword evidence="9" id="KW-1185">Reference proteome</keyword>
<sequence length="386" mass="40835">MSSFQTSVQTHKQLLASELQSQGIRMVDEAASSASRRGGAGPSDHKAITLLGTTIMVPIHTRPAHASIFTADPPDASGKSMLYRNGVAEAPLQFPPQPKFYGLSTADGIPYWKIGQLHSHNVLATTVLQTCIRYGNSDTKCQFCAIGESLRAGRTISKKSPAQLAEVAEAAMRLDGVEQVVLTTGTPPTEDRGAAVLVEVAQAIKERTGLAIQAQCEPPADFVWFDRLKAVGVDSLGMHLEAWSEHVRARIMPGKAQVSVSFYLKAFEAAVSVFGRGQVSTYLLAGLGDAVEELLEGSWQLIARGVYPFVVPFVPISGTPLANQTPPTAEFMRAVLEPLGNMLRTAGMTSDTVKAGCAKCGACSSLSTFEKGNGDALATASPCAVG</sequence>
<dbReference type="InterPro" id="IPR006638">
    <property type="entry name" value="Elp3/MiaA/NifB-like_rSAM"/>
</dbReference>
<dbReference type="GO" id="GO:0051539">
    <property type="term" value="F:4 iron, 4 sulfur cluster binding"/>
    <property type="evidence" value="ECO:0007669"/>
    <property type="project" value="UniProtKB-KW"/>
</dbReference>
<dbReference type="Gene3D" id="3.20.20.70">
    <property type="entry name" value="Aldolase class I"/>
    <property type="match status" value="1"/>
</dbReference>
<dbReference type="InterPro" id="IPR034405">
    <property type="entry name" value="F420"/>
</dbReference>
<dbReference type="GO" id="GO:0044689">
    <property type="term" value="F:7,8-didemethyl-8-hydroxy-5-deazariboflavin synthase activity"/>
    <property type="evidence" value="ECO:0007669"/>
    <property type="project" value="TreeGrafter"/>
</dbReference>
<dbReference type="InterPro" id="IPR007197">
    <property type="entry name" value="rSAM"/>
</dbReference>
<keyword evidence="2" id="KW-0004">4Fe-4S</keyword>
<gene>
    <name evidence="8" type="ORF">DES53_101619</name>
</gene>
<dbReference type="SUPFAM" id="SSF102114">
    <property type="entry name" value="Radical SAM enzymes"/>
    <property type="match status" value="1"/>
</dbReference>
<protein>
    <submittedName>
        <fullName evidence="8">Radical SAM protein (TIGR04043 family)</fullName>
    </submittedName>
</protein>
<dbReference type="PANTHER" id="PTHR43076">
    <property type="entry name" value="FO SYNTHASE (COFH)"/>
    <property type="match status" value="1"/>
</dbReference>
<evidence type="ECO:0000313" key="9">
    <source>
        <dbReference type="Proteomes" id="UP000253426"/>
    </source>
</evidence>
<keyword evidence="6" id="KW-0411">Iron-sulfur</keyword>
<comment type="cofactor">
    <cofactor evidence="1">
        <name>[4Fe-4S] cluster</name>
        <dbReference type="ChEBI" id="CHEBI:49883"/>
    </cofactor>
</comment>
<evidence type="ECO:0000313" key="8">
    <source>
        <dbReference type="EMBL" id="RBP47819.1"/>
    </source>
</evidence>
<keyword evidence="5" id="KW-0408">Iron</keyword>
<dbReference type="PIRSF" id="PIRSF020870">
    <property type="entry name" value="Radical_SAM_bac_prd"/>
    <property type="match status" value="1"/>
</dbReference>
<feature type="domain" description="Radical SAM core" evidence="7">
    <location>
        <begin position="120"/>
        <end position="352"/>
    </location>
</feature>
<dbReference type="SFLD" id="SFLDS00029">
    <property type="entry name" value="Radical_SAM"/>
    <property type="match status" value="1"/>
</dbReference>
<dbReference type="SFLD" id="SFLDG01107">
    <property type="entry name" value="Uncharacterised_Radical_SAM_Su"/>
    <property type="match status" value="1"/>
</dbReference>
<dbReference type="InterPro" id="IPR013785">
    <property type="entry name" value="Aldolase_TIM"/>
</dbReference>
<evidence type="ECO:0000256" key="2">
    <source>
        <dbReference type="ARBA" id="ARBA00022485"/>
    </source>
</evidence>
<dbReference type="EMBL" id="QNRR01000001">
    <property type="protein sequence ID" value="RBP47819.1"/>
    <property type="molecule type" value="Genomic_DNA"/>
</dbReference>
<keyword evidence="4" id="KW-0479">Metal-binding</keyword>
<evidence type="ECO:0000256" key="6">
    <source>
        <dbReference type="ARBA" id="ARBA00023014"/>
    </source>
</evidence>
<dbReference type="SMART" id="SM00729">
    <property type="entry name" value="Elp3"/>
    <property type="match status" value="1"/>
</dbReference>
<dbReference type="InterPro" id="IPR016779">
    <property type="entry name" value="rSAM_MSMEG0568"/>
</dbReference>
<dbReference type="Proteomes" id="UP000253426">
    <property type="component" value="Unassembled WGS sequence"/>
</dbReference>
<accession>A0A366HVU6</accession>
<organism evidence="8 9">
    <name type="scientific">Roseimicrobium gellanilyticum</name>
    <dbReference type="NCBI Taxonomy" id="748857"/>
    <lineage>
        <taxon>Bacteria</taxon>
        <taxon>Pseudomonadati</taxon>
        <taxon>Verrucomicrobiota</taxon>
        <taxon>Verrucomicrobiia</taxon>
        <taxon>Verrucomicrobiales</taxon>
        <taxon>Verrucomicrobiaceae</taxon>
        <taxon>Roseimicrobium</taxon>
    </lineage>
</organism>
<evidence type="ECO:0000256" key="4">
    <source>
        <dbReference type="ARBA" id="ARBA00022723"/>
    </source>
</evidence>
<evidence type="ECO:0000259" key="7">
    <source>
        <dbReference type="PROSITE" id="PS51918"/>
    </source>
</evidence>
<dbReference type="InterPro" id="IPR058240">
    <property type="entry name" value="rSAM_sf"/>
</dbReference>
<name>A0A366HVU6_9BACT</name>
<evidence type="ECO:0000256" key="3">
    <source>
        <dbReference type="ARBA" id="ARBA00022691"/>
    </source>
</evidence>
<dbReference type="NCBIfam" id="TIGR04043">
    <property type="entry name" value="rSAM_MSMEG_0568"/>
    <property type="match status" value="1"/>
</dbReference>
<dbReference type="PANTHER" id="PTHR43076:SF1">
    <property type="entry name" value="LIPOYL SYNTHASE 2"/>
    <property type="match status" value="1"/>
</dbReference>
<evidence type="ECO:0000256" key="5">
    <source>
        <dbReference type="ARBA" id="ARBA00023004"/>
    </source>
</evidence>
<dbReference type="GO" id="GO:0046872">
    <property type="term" value="F:metal ion binding"/>
    <property type="evidence" value="ECO:0007669"/>
    <property type="project" value="UniProtKB-KW"/>
</dbReference>